<feature type="domain" description="DUF2846" evidence="2">
    <location>
        <begin position="25"/>
        <end position="102"/>
    </location>
</feature>
<reference evidence="4" key="1">
    <citation type="submission" date="2017-09" db="EMBL/GenBank/DDBJ databases">
        <authorList>
            <person name="Varghese N."/>
            <person name="Submissions S."/>
        </authorList>
    </citation>
    <scope>NUCLEOTIDE SEQUENCE [LARGE SCALE GENOMIC DNA]</scope>
    <source>
        <strain evidence="4">DSM 29961</strain>
    </source>
</reference>
<accession>A0A286F551</accession>
<feature type="region of interest" description="Disordered" evidence="1">
    <location>
        <begin position="121"/>
        <end position="141"/>
    </location>
</feature>
<organism evidence="3 4">
    <name type="scientific">Spirosoma fluviale</name>
    <dbReference type="NCBI Taxonomy" id="1597977"/>
    <lineage>
        <taxon>Bacteria</taxon>
        <taxon>Pseudomonadati</taxon>
        <taxon>Bacteroidota</taxon>
        <taxon>Cytophagia</taxon>
        <taxon>Cytophagales</taxon>
        <taxon>Cytophagaceae</taxon>
        <taxon>Spirosoma</taxon>
    </lineage>
</organism>
<dbReference type="InterPro" id="IPR022548">
    <property type="entry name" value="DUF2846"/>
</dbReference>
<dbReference type="Proteomes" id="UP000219452">
    <property type="component" value="Unassembled WGS sequence"/>
</dbReference>
<gene>
    <name evidence="3" type="ORF">SAMN06269250_0423</name>
</gene>
<evidence type="ECO:0000256" key="1">
    <source>
        <dbReference type="SAM" id="MobiDB-lite"/>
    </source>
</evidence>
<evidence type="ECO:0000259" key="2">
    <source>
        <dbReference type="Pfam" id="PF11008"/>
    </source>
</evidence>
<dbReference type="OrthoDB" id="954671at2"/>
<sequence>MSTFLLPWLLFLLLGDDQPQASQPEQAQLILYREKEFISGMGKGYAFKINEEKMGKLSPNRYVQLAVNPGRIKLEFDSNYLSDSRPLWLRVQAGQTYYVKAVVEIDFLSTTIVMAPVEPQKAQQELSRMKPEYTQKVKEPD</sequence>
<dbReference type="AlphaFoldDB" id="A0A286F551"/>
<name>A0A286F551_9BACT</name>
<evidence type="ECO:0000313" key="3">
    <source>
        <dbReference type="EMBL" id="SOD78360.1"/>
    </source>
</evidence>
<protein>
    <recommendedName>
        <fullName evidence="2">DUF2846 domain-containing protein</fullName>
    </recommendedName>
</protein>
<keyword evidence="4" id="KW-1185">Reference proteome</keyword>
<dbReference type="EMBL" id="OCNH01000001">
    <property type="protein sequence ID" value="SOD78360.1"/>
    <property type="molecule type" value="Genomic_DNA"/>
</dbReference>
<proteinExistence type="predicted"/>
<feature type="compositionally biased region" description="Basic and acidic residues" evidence="1">
    <location>
        <begin position="127"/>
        <end position="141"/>
    </location>
</feature>
<dbReference type="Pfam" id="PF11008">
    <property type="entry name" value="DUF2846"/>
    <property type="match status" value="1"/>
</dbReference>
<dbReference type="RefSeq" id="WP_097124153.1">
    <property type="nucleotide sequence ID" value="NZ_OCNH01000001.1"/>
</dbReference>
<evidence type="ECO:0000313" key="4">
    <source>
        <dbReference type="Proteomes" id="UP000219452"/>
    </source>
</evidence>